<dbReference type="GO" id="GO:0102193">
    <property type="term" value="F:protein-ribulosamine 3-kinase activity"/>
    <property type="evidence" value="ECO:0007669"/>
    <property type="project" value="UniProtKB-EC"/>
</dbReference>
<evidence type="ECO:0000313" key="4">
    <source>
        <dbReference type="Proteomes" id="UP001302321"/>
    </source>
</evidence>
<dbReference type="InterPro" id="IPR016477">
    <property type="entry name" value="Fructo-/Ketosamine-3-kinase"/>
</dbReference>
<dbReference type="Pfam" id="PF03881">
    <property type="entry name" value="Fructosamin_kin"/>
    <property type="match status" value="1"/>
</dbReference>
<evidence type="ECO:0000256" key="2">
    <source>
        <dbReference type="ARBA" id="ARBA00048655"/>
    </source>
</evidence>
<name>A0AAN6WD58_9PEZI</name>
<reference evidence="3" key="2">
    <citation type="submission" date="2023-05" db="EMBL/GenBank/DDBJ databases">
        <authorList>
            <consortium name="Lawrence Berkeley National Laboratory"/>
            <person name="Steindorff A."/>
            <person name="Hensen N."/>
            <person name="Bonometti L."/>
            <person name="Westerberg I."/>
            <person name="Brannstrom I.O."/>
            <person name="Guillou S."/>
            <person name="Cros-Aarteil S."/>
            <person name="Calhoun S."/>
            <person name="Haridas S."/>
            <person name="Kuo A."/>
            <person name="Mondo S."/>
            <person name="Pangilinan J."/>
            <person name="Riley R."/>
            <person name="Labutti K."/>
            <person name="Andreopoulos B."/>
            <person name="Lipzen A."/>
            <person name="Chen C."/>
            <person name="Yanf M."/>
            <person name="Daum C."/>
            <person name="Ng V."/>
            <person name="Clum A."/>
            <person name="Ohm R."/>
            <person name="Martin F."/>
            <person name="Silar P."/>
            <person name="Natvig D."/>
            <person name="Lalanne C."/>
            <person name="Gautier V."/>
            <person name="Ament-Velasquez S.L."/>
            <person name="Kruys A."/>
            <person name="Hutchinson M.I."/>
            <person name="Powell A.J."/>
            <person name="Barry K."/>
            <person name="Miller A.N."/>
            <person name="Grigoriev I.V."/>
            <person name="Debuchy R."/>
            <person name="Gladieux P."/>
            <person name="Thoren M.H."/>
            <person name="Johannesson H."/>
        </authorList>
    </citation>
    <scope>NUCLEOTIDE SEQUENCE</scope>
    <source>
        <strain evidence="3">CBS 892.96</strain>
    </source>
</reference>
<organism evidence="3 4">
    <name type="scientific">Triangularia setosa</name>
    <dbReference type="NCBI Taxonomy" id="2587417"/>
    <lineage>
        <taxon>Eukaryota</taxon>
        <taxon>Fungi</taxon>
        <taxon>Dikarya</taxon>
        <taxon>Ascomycota</taxon>
        <taxon>Pezizomycotina</taxon>
        <taxon>Sordariomycetes</taxon>
        <taxon>Sordariomycetidae</taxon>
        <taxon>Sordariales</taxon>
        <taxon>Podosporaceae</taxon>
        <taxon>Triangularia</taxon>
    </lineage>
</organism>
<evidence type="ECO:0000313" key="3">
    <source>
        <dbReference type="EMBL" id="KAK4177902.1"/>
    </source>
</evidence>
<comment type="caution">
    <text evidence="3">The sequence shown here is derived from an EMBL/GenBank/DDBJ whole genome shotgun (WGS) entry which is preliminary data.</text>
</comment>
<comment type="catalytic activity">
    <reaction evidence="2">
        <text>N(6)-D-ribulosyl-L-lysyl-[protein] + ATP = N(6)-(3-O-phospho-D-ribulosyl)-L-lysyl-[protein] + ADP + H(+)</text>
        <dbReference type="Rhea" id="RHEA:48432"/>
        <dbReference type="Rhea" id="RHEA-COMP:12103"/>
        <dbReference type="Rhea" id="RHEA-COMP:12104"/>
        <dbReference type="ChEBI" id="CHEBI:15378"/>
        <dbReference type="ChEBI" id="CHEBI:30616"/>
        <dbReference type="ChEBI" id="CHEBI:90418"/>
        <dbReference type="ChEBI" id="CHEBI:90420"/>
        <dbReference type="ChEBI" id="CHEBI:456216"/>
        <dbReference type="EC" id="2.7.1.172"/>
    </reaction>
    <physiologicalReaction direction="left-to-right" evidence="2">
        <dbReference type="Rhea" id="RHEA:48433"/>
    </physiologicalReaction>
</comment>
<proteinExistence type="predicted"/>
<accession>A0AAN6WD58</accession>
<dbReference type="SUPFAM" id="SSF56112">
    <property type="entry name" value="Protein kinase-like (PK-like)"/>
    <property type="match status" value="1"/>
</dbReference>
<sequence>MTRFANLKRQNDWESSWEVWWVKHIKFILEREETIRGPYSEEDNQVLTRYLRPLESGGRSIEPALCHTDLWPGNVKYRLDNKSPLAHSELELGLFRNPQYPLGKAFFKEYLKKVPISKPEENFDSGNIMYMIRHQVCLASVYPNEAKLRDIFLANMRILVDRVSAEENEKKRAEENKNPFEVNVMSVTKNVKVLAT</sequence>
<protein>
    <recommendedName>
        <fullName evidence="1">protein-ribulosamine 3-kinase</fullName>
        <ecNumber evidence="1">2.7.1.172</ecNumber>
    </recommendedName>
</protein>
<keyword evidence="4" id="KW-1185">Reference proteome</keyword>
<gene>
    <name evidence="3" type="ORF">QBC36DRAFT_386347</name>
</gene>
<dbReference type="EMBL" id="MU866152">
    <property type="protein sequence ID" value="KAK4177902.1"/>
    <property type="molecule type" value="Genomic_DNA"/>
</dbReference>
<evidence type="ECO:0000256" key="1">
    <source>
        <dbReference type="ARBA" id="ARBA00011961"/>
    </source>
</evidence>
<dbReference type="AlphaFoldDB" id="A0AAN6WD58"/>
<dbReference type="PANTHER" id="PTHR12149">
    <property type="entry name" value="FRUCTOSAMINE 3 KINASE-RELATED PROTEIN"/>
    <property type="match status" value="1"/>
</dbReference>
<reference evidence="3" key="1">
    <citation type="journal article" date="2023" name="Mol. Phylogenet. Evol.">
        <title>Genome-scale phylogeny and comparative genomics of the fungal order Sordariales.</title>
        <authorList>
            <person name="Hensen N."/>
            <person name="Bonometti L."/>
            <person name="Westerberg I."/>
            <person name="Brannstrom I.O."/>
            <person name="Guillou S."/>
            <person name="Cros-Aarteil S."/>
            <person name="Calhoun S."/>
            <person name="Haridas S."/>
            <person name="Kuo A."/>
            <person name="Mondo S."/>
            <person name="Pangilinan J."/>
            <person name="Riley R."/>
            <person name="LaButti K."/>
            <person name="Andreopoulos B."/>
            <person name="Lipzen A."/>
            <person name="Chen C."/>
            <person name="Yan M."/>
            <person name="Daum C."/>
            <person name="Ng V."/>
            <person name="Clum A."/>
            <person name="Steindorff A."/>
            <person name="Ohm R.A."/>
            <person name="Martin F."/>
            <person name="Silar P."/>
            <person name="Natvig D.O."/>
            <person name="Lalanne C."/>
            <person name="Gautier V."/>
            <person name="Ament-Velasquez S.L."/>
            <person name="Kruys A."/>
            <person name="Hutchinson M.I."/>
            <person name="Powell A.J."/>
            <person name="Barry K."/>
            <person name="Miller A.N."/>
            <person name="Grigoriev I.V."/>
            <person name="Debuchy R."/>
            <person name="Gladieux P."/>
            <person name="Hiltunen Thoren M."/>
            <person name="Johannesson H."/>
        </authorList>
    </citation>
    <scope>NUCLEOTIDE SEQUENCE</scope>
    <source>
        <strain evidence="3">CBS 892.96</strain>
    </source>
</reference>
<dbReference type="EC" id="2.7.1.172" evidence="1"/>
<dbReference type="PANTHER" id="PTHR12149:SF8">
    <property type="entry name" value="PROTEIN-RIBULOSAMINE 3-KINASE"/>
    <property type="match status" value="1"/>
</dbReference>
<dbReference type="Gene3D" id="3.90.1200.10">
    <property type="match status" value="1"/>
</dbReference>
<dbReference type="InterPro" id="IPR011009">
    <property type="entry name" value="Kinase-like_dom_sf"/>
</dbReference>
<dbReference type="Proteomes" id="UP001302321">
    <property type="component" value="Unassembled WGS sequence"/>
</dbReference>